<sequence>MRSWLADFGQRAYTTVERTALDRLDGWECEAGTGNLRHHSGKFFQIQGLEVHAPGGPVEQWHQPIIRQPEVGILGILVKEFDGIPYLLMQAKVEPGNRNGLQLAPTVQATRSNYLRVHGGRPVPYLDYFRQLTGRRVIADVRQSEQGSWFLGKRNRNMVVEVADEVEVLDGFRWFTLGQVHRLLAADDVINMDARTVLSCLPYTGGELAGALGAHGYQDGAGDADGDADGFRASLVRSCAADQARHSTAEILSWITDTRALSELHTRSVPLDAVTGWRRTDGGISHESGNFFRVMGVTVTAGGREVAQWSQPMIEPCGTGVIAFVVRRFAGVLHVLVRIRAEPGFVDVAELGPTVQCTPQSYARLPRPRLLDVVLEAAPEQIRFDTMLSEEGGRFYHALNRYLIVEAEVEEDSPEFRWLTLSQLSALLRHSNYLNVQARSLVACLHSLSGQHPQH</sequence>
<feature type="domain" description="dTDP-4-dehydro-6-deoxy-alpha-D-glucopyranose 2,3-dehydratase" evidence="1">
    <location>
        <begin position="2"/>
        <end position="201"/>
    </location>
</feature>
<name>A0ABT2JNX5_9ACTN</name>
<dbReference type="InterPro" id="IPR005212">
    <property type="entry name" value="EvaA-like"/>
</dbReference>
<gene>
    <name evidence="2" type="ORF">LHJ74_06560</name>
</gene>
<proteinExistence type="predicted"/>
<evidence type="ECO:0000313" key="3">
    <source>
        <dbReference type="Proteomes" id="UP001156389"/>
    </source>
</evidence>
<dbReference type="InterPro" id="IPR038153">
    <property type="entry name" value="EvaA-like_sf"/>
</dbReference>
<comment type="caution">
    <text evidence="2">The sequence shown here is derived from an EMBL/GenBank/DDBJ whole genome shotgun (WGS) entry which is preliminary data.</text>
</comment>
<protein>
    <submittedName>
        <fullName evidence="2">NDP-hexose 2,3-dehydratase family protein</fullName>
    </submittedName>
</protein>
<accession>A0ABT2JNX5</accession>
<reference evidence="2 3" key="1">
    <citation type="submission" date="2021-10" db="EMBL/GenBank/DDBJ databases">
        <title>Streptomyces gossypii sp. nov., isolated from soil collected from cotton field.</title>
        <authorList>
            <person name="Ge X."/>
            <person name="Chen X."/>
            <person name="Liu W."/>
        </authorList>
    </citation>
    <scope>NUCLEOTIDE SEQUENCE [LARGE SCALE GENOMIC DNA]</scope>
    <source>
        <strain evidence="2 3">N2-109</strain>
    </source>
</reference>
<evidence type="ECO:0000259" key="1">
    <source>
        <dbReference type="Pfam" id="PF03559"/>
    </source>
</evidence>
<keyword evidence="3" id="KW-1185">Reference proteome</keyword>
<evidence type="ECO:0000313" key="2">
    <source>
        <dbReference type="EMBL" id="MCT2589587.1"/>
    </source>
</evidence>
<dbReference type="Proteomes" id="UP001156389">
    <property type="component" value="Unassembled WGS sequence"/>
</dbReference>
<dbReference type="Pfam" id="PF03559">
    <property type="entry name" value="Hexose_dehydrat"/>
    <property type="match status" value="2"/>
</dbReference>
<dbReference type="Gene3D" id="3.90.79.40">
    <property type="entry name" value="EvaA sugar 2,3-dehydratase subunit"/>
    <property type="match status" value="2"/>
</dbReference>
<organism evidence="2 3">
    <name type="scientific">Streptomyces gossypii</name>
    <dbReference type="NCBI Taxonomy" id="2883101"/>
    <lineage>
        <taxon>Bacteria</taxon>
        <taxon>Bacillati</taxon>
        <taxon>Actinomycetota</taxon>
        <taxon>Actinomycetes</taxon>
        <taxon>Kitasatosporales</taxon>
        <taxon>Streptomycetaceae</taxon>
        <taxon>Streptomyces</taxon>
    </lineage>
</organism>
<dbReference type="EMBL" id="JAJAGO010000003">
    <property type="protein sequence ID" value="MCT2589587.1"/>
    <property type="molecule type" value="Genomic_DNA"/>
</dbReference>
<feature type="domain" description="dTDP-4-dehydro-6-deoxy-alpha-D-glucopyranose 2,3-dehydratase" evidence="1">
    <location>
        <begin position="248"/>
        <end position="445"/>
    </location>
</feature>